<organism evidence="13 14">
    <name type="scientific">Protomyces lactucae-debilis</name>
    <dbReference type="NCBI Taxonomy" id="2754530"/>
    <lineage>
        <taxon>Eukaryota</taxon>
        <taxon>Fungi</taxon>
        <taxon>Dikarya</taxon>
        <taxon>Ascomycota</taxon>
        <taxon>Taphrinomycotina</taxon>
        <taxon>Taphrinomycetes</taxon>
        <taxon>Taphrinales</taxon>
        <taxon>Protomycetaceae</taxon>
        <taxon>Protomyces</taxon>
    </lineage>
</organism>
<evidence type="ECO:0000259" key="9">
    <source>
        <dbReference type="Pfam" id="PF11919"/>
    </source>
</evidence>
<keyword evidence="8" id="KW-0539">Nucleus</keyword>
<dbReference type="GO" id="GO:0005829">
    <property type="term" value="C:cytosol"/>
    <property type="evidence" value="ECO:0007669"/>
    <property type="project" value="TreeGrafter"/>
</dbReference>
<feature type="domain" description="Proteasome activator complex subunit 4-like HEAT repeat-like" evidence="12">
    <location>
        <begin position="1246"/>
        <end position="1457"/>
    </location>
</feature>
<evidence type="ECO:0000256" key="2">
    <source>
        <dbReference type="ARBA" id="ARBA00004496"/>
    </source>
</evidence>
<feature type="domain" description="Proteasome activator Blm10 middle HEAT repeats region" evidence="10">
    <location>
        <begin position="313"/>
        <end position="830"/>
    </location>
</feature>
<proteinExistence type="inferred from homology"/>
<sequence length="1843" mass="208012">MQGRQKTFPYFSTLPYPIESAEERLTNLNVITGQLYLSLAAEDWPRAIYWNSELRDWLGLKFVLPKAVRIKLIRIYYEVVTAFGVDPRAHARFMSMFLELTKRRYYLDGTRDLVLDWRPLWHVIKRVVIPSGELIVRAVAAEDLHHLKTLAHAQHYFDVDQTPAMLEEFLPLFQTSSLGDAFLSVYLVCSFLPTSSYRYKRKVLPSIFHLWNLLASSHVADAVFIEFLSRWVRDTDGCSEPYEPMLDNEQLDYIMTHSLRLMKIPVGNSSGSSSKSLDSCARNLFFSKKYQTAKDMARLLIYLLPDNAVMDHLEVFFEATETFYHPSNAGAWMSPLVSILFELTTFAQLRINREASGEQPARSGRSLTQCTRRLVLMLRKVTFMATYARSQDVQNLAQAALQGLAFMEPQLIIPGALKRIYPSLQGLVESHRTTASLHYLASLTPILVASPVWRAHLTSLITLSLPGIDANDLMKTGITFIFLNQVVNVIPIEDLSESGETSEALQWVQTEMARLEELVGDDDDFEHDVSTMEPIVKSSTAAWQDIVVMFLDRIFILLENLPPSTSSRSGESQVQNDLAGLLPPFFKALSTDLLKVALDKVLKFIMSYTLYNVADTMSAVVNALCKADAATVWHDYFNVLDSAIRAEVEDNGAGSTRSGGMEVLPRDRALVWYIRSLEGMVDAGGPMLFEYRKPLRSLIHFLMEHCVSQATEYTGILIASFQEGMVETYTTDQRRINPEEEGMPDSGLASWGLQPSASTLKIDWHCPTRPEIEEAGDFFGEVADLLIGKVRASLNASRQANGKVGQQWTDVLVSQLSYLENLLTGATELFFSSRTRRADEEVDLSDVQYSALYPKGYVFADKQDPVLLAMTAKRNEIGELLHEAHNYLTAHHADDILCFDVLLLVIKTWIGNVGYQRADGSQSKLSSIYVEDIANFKVPGRRKQYPRAYLLRRALLYHVSRTKHSTMTIERTALHDKLLQDLKTTAVGAYTEIRIIAQSALNLALRAIADIKARTIPFFLEALKSGEEDRVKGALYVLSGRVLKSYIGRDYRFFPDFLKQLVLLNNAEKPSMILPVKQAFLECALKSRPPPAVCVYEKQELQIIKPEDDAPVETLTQRRRAAESFREAEQLKLRDNLIELTETKDWRIACAAASALGAGISASSLAPTPYLARSIIKLSVSDHPSLRAIAMSHFSQLLAVCWLRVLTKGDLRDATLEKLTIPGRIVLTSRKDGSFGKQILESLKDPNPEYFVDNERAGWLAWPETLEAFERDSAGVPDELDPLTTELFAAMGPLLDREWVGKIIDFWKEEPKEGNGKFRATLQHIVRLFFVCSRRMPGAVTLDELKPEIESLCAKGALHYHSRVGAELLSGLIGSLRYETGAVHDDTWEWAGSIIKEVLTSRLTPDNVAYWQQACSIIFLHRDPRRFFPLLEMISNLPLDMESYSAFAESAKISVLRKTVAAVGWHYQSGDKAIEKFIAHVDHPYKRVRDEIGKALNNLFAMQYFESHASVEAFLESNLQSGSSLGVVPYQPNAKLTAVMQDMFKKLHAWRLERPVGQEAPSQYTMASKTIATWVYNSVDMTEAYLLLPFVPDLILPEILHMMDVKEDHDLLVIAVGVFKQLGNIVYPTSQVRSMVDALVRIMSTDPSWHHRLRVMAVVQVFFYRNMFILSREDRGRLFDAVVGLLSDSQLEVREGAAGTISGMIRASSHDRENTIKRLITRFTDILDNSPLPRRRRLSQRPSDVSLQETNELSSVMIRRHLACLGLSALVTAFPYGTPPPWLPPVLARLARCSDNPHPIGVSIKRVLASFKKTHNDTWHSDEKVFTQQELEDLAEPSHTYFA</sequence>
<dbReference type="GO" id="GO:0016504">
    <property type="term" value="F:peptidase activator activity"/>
    <property type="evidence" value="ECO:0007669"/>
    <property type="project" value="InterPro"/>
</dbReference>
<dbReference type="PANTHER" id="PTHR32170:SF3">
    <property type="entry name" value="PROTEASOME ACTIVATOR COMPLEX SUBUNIT 4"/>
    <property type="match status" value="1"/>
</dbReference>
<evidence type="ECO:0000256" key="4">
    <source>
        <dbReference type="ARBA" id="ARBA00022490"/>
    </source>
</evidence>
<keyword evidence="6" id="KW-0227">DNA damage</keyword>
<dbReference type="InterPro" id="IPR035309">
    <property type="entry name" value="PSME4"/>
</dbReference>
<evidence type="ECO:0000259" key="10">
    <source>
        <dbReference type="Pfam" id="PF16507"/>
    </source>
</evidence>
<evidence type="ECO:0000256" key="8">
    <source>
        <dbReference type="ARBA" id="ARBA00023242"/>
    </source>
</evidence>
<accession>A0A1Y2F0H2</accession>
<dbReference type="Pfam" id="PF11919">
    <property type="entry name" value="PSME4_C"/>
    <property type="match status" value="1"/>
</dbReference>
<reference evidence="13 14" key="1">
    <citation type="submission" date="2016-07" db="EMBL/GenBank/DDBJ databases">
        <title>Pervasive Adenine N6-methylation of Active Genes in Fungi.</title>
        <authorList>
            <consortium name="DOE Joint Genome Institute"/>
            <person name="Mondo S.J."/>
            <person name="Dannebaum R.O."/>
            <person name="Kuo R.C."/>
            <person name="Labutti K."/>
            <person name="Haridas S."/>
            <person name="Kuo A."/>
            <person name="Salamov A."/>
            <person name="Ahrendt S.R."/>
            <person name="Lipzen A."/>
            <person name="Sullivan W."/>
            <person name="Andreopoulos W.B."/>
            <person name="Clum A."/>
            <person name="Lindquist E."/>
            <person name="Daum C."/>
            <person name="Ramamoorthy G.K."/>
            <person name="Gryganskyi A."/>
            <person name="Culley D."/>
            <person name="Magnuson J.K."/>
            <person name="James T.Y."/>
            <person name="O'Malley M.A."/>
            <person name="Stajich J.E."/>
            <person name="Spatafora J.W."/>
            <person name="Visel A."/>
            <person name="Grigoriev I.V."/>
        </authorList>
    </citation>
    <scope>NUCLEOTIDE SEQUENCE [LARGE SCALE GENOMIC DNA]</scope>
    <source>
        <strain evidence="13 14">12-1054</strain>
    </source>
</reference>
<evidence type="ECO:0000313" key="13">
    <source>
        <dbReference type="EMBL" id="ORY77382.1"/>
    </source>
</evidence>
<comment type="subcellular location">
    <subcellularLocation>
        <location evidence="2">Cytoplasm</location>
    </subcellularLocation>
    <subcellularLocation>
        <location evidence="1">Nucleus speckle</location>
    </subcellularLocation>
</comment>
<dbReference type="GO" id="GO:0016607">
    <property type="term" value="C:nuclear speck"/>
    <property type="evidence" value="ECO:0007669"/>
    <property type="project" value="UniProtKB-SubCell"/>
</dbReference>
<comment type="similarity">
    <text evidence="3">Belongs to the BLM10 family.</text>
</comment>
<evidence type="ECO:0000256" key="6">
    <source>
        <dbReference type="ARBA" id="ARBA00022763"/>
    </source>
</evidence>
<dbReference type="InterPro" id="IPR032372">
    <property type="entry name" value="Blm10_N"/>
</dbReference>
<evidence type="ECO:0000256" key="7">
    <source>
        <dbReference type="ARBA" id="ARBA00023204"/>
    </source>
</evidence>
<evidence type="ECO:0000313" key="14">
    <source>
        <dbReference type="Proteomes" id="UP000193685"/>
    </source>
</evidence>
<comment type="caution">
    <text evidence="13">The sequence shown here is derived from an EMBL/GenBank/DDBJ whole genome shotgun (WGS) entry which is preliminary data.</text>
</comment>
<feature type="domain" description="Proteasome activator Blm10 N-terminal" evidence="11">
    <location>
        <begin position="4"/>
        <end position="43"/>
    </location>
</feature>
<evidence type="ECO:0008006" key="15">
    <source>
        <dbReference type="Google" id="ProtNLM"/>
    </source>
</evidence>
<keyword evidence="5" id="KW-0677">Repeat</keyword>
<dbReference type="Gene3D" id="1.25.10.10">
    <property type="entry name" value="Leucine-rich Repeat Variant"/>
    <property type="match status" value="1"/>
</dbReference>
<dbReference type="OrthoDB" id="17907at2759"/>
<dbReference type="InterPro" id="IPR032430">
    <property type="entry name" value="Blm10_mid"/>
</dbReference>
<dbReference type="RefSeq" id="XP_040723003.1">
    <property type="nucleotide sequence ID" value="XM_040868044.1"/>
</dbReference>
<protein>
    <recommendedName>
        <fullName evidence="15">Proteasome activator subunit 4</fullName>
    </recommendedName>
</protein>
<dbReference type="InterPro" id="IPR016024">
    <property type="entry name" value="ARM-type_fold"/>
</dbReference>
<dbReference type="InterPro" id="IPR021843">
    <property type="entry name" value="PSME4_C"/>
</dbReference>
<feature type="domain" description="Proteasome activator complex subunit 4 C-terminal" evidence="9">
    <location>
        <begin position="1758"/>
        <end position="1843"/>
    </location>
</feature>
<dbReference type="GO" id="GO:0006281">
    <property type="term" value="P:DNA repair"/>
    <property type="evidence" value="ECO:0007669"/>
    <property type="project" value="UniProtKB-KW"/>
</dbReference>
<dbReference type="Pfam" id="PF16507">
    <property type="entry name" value="HEAT_PSME4_mid"/>
    <property type="match status" value="1"/>
</dbReference>
<dbReference type="STRING" id="56484.A0A1Y2F0H2"/>
<evidence type="ECO:0000259" key="11">
    <source>
        <dbReference type="Pfam" id="PF16547"/>
    </source>
</evidence>
<dbReference type="OMA" id="ECTQLVP"/>
<keyword evidence="14" id="KW-1185">Reference proteome</keyword>
<evidence type="ECO:0000256" key="5">
    <source>
        <dbReference type="ARBA" id="ARBA00022737"/>
    </source>
</evidence>
<keyword evidence="4" id="KW-0963">Cytoplasm</keyword>
<dbReference type="EMBL" id="MCFI01000020">
    <property type="protein sequence ID" value="ORY77382.1"/>
    <property type="molecule type" value="Genomic_DNA"/>
</dbReference>
<dbReference type="GO" id="GO:0010499">
    <property type="term" value="P:proteasomal ubiquitin-independent protein catabolic process"/>
    <property type="evidence" value="ECO:0007669"/>
    <property type="project" value="TreeGrafter"/>
</dbReference>
<dbReference type="Pfam" id="PF16547">
    <property type="entry name" value="BLM10_N"/>
    <property type="match status" value="1"/>
</dbReference>
<keyword evidence="7" id="KW-0234">DNA repair</keyword>
<name>A0A1Y2F0H2_PROLT</name>
<dbReference type="PANTHER" id="PTHR32170">
    <property type="entry name" value="PROTEASOME ACTIVATOR COMPLEX SUBUNIT 4"/>
    <property type="match status" value="1"/>
</dbReference>
<dbReference type="InterPro" id="IPR055455">
    <property type="entry name" value="HEAT_PSME4"/>
</dbReference>
<dbReference type="InterPro" id="IPR011989">
    <property type="entry name" value="ARM-like"/>
</dbReference>
<evidence type="ECO:0000259" key="12">
    <source>
        <dbReference type="Pfam" id="PF23096"/>
    </source>
</evidence>
<evidence type="ECO:0000256" key="1">
    <source>
        <dbReference type="ARBA" id="ARBA00004324"/>
    </source>
</evidence>
<dbReference type="GeneID" id="63784643"/>
<dbReference type="SUPFAM" id="SSF48371">
    <property type="entry name" value="ARM repeat"/>
    <property type="match status" value="1"/>
</dbReference>
<dbReference type="Proteomes" id="UP000193685">
    <property type="component" value="Unassembled WGS sequence"/>
</dbReference>
<evidence type="ECO:0000256" key="3">
    <source>
        <dbReference type="ARBA" id="ARBA00005739"/>
    </source>
</evidence>
<dbReference type="GO" id="GO:0070628">
    <property type="term" value="F:proteasome binding"/>
    <property type="evidence" value="ECO:0007669"/>
    <property type="project" value="InterPro"/>
</dbReference>
<dbReference type="Pfam" id="PF23096">
    <property type="entry name" value="HEAT_PSME4"/>
    <property type="match status" value="1"/>
</dbReference>
<gene>
    <name evidence="13" type="ORF">BCR37DRAFT_351020</name>
</gene>